<comment type="caution">
    <text evidence="8">The sequence shown here is derived from an EMBL/GenBank/DDBJ whole genome shotgun (WGS) entry which is preliminary data.</text>
</comment>
<name>A0A139HUC5_9PEZI</name>
<evidence type="ECO:0000256" key="3">
    <source>
        <dbReference type="ARBA" id="ARBA00018099"/>
    </source>
</evidence>
<evidence type="ECO:0000256" key="1">
    <source>
        <dbReference type="ARBA" id="ARBA00001947"/>
    </source>
</evidence>
<dbReference type="GO" id="GO:0009168">
    <property type="term" value="P:purine ribonucleoside monophosphate biosynthetic process"/>
    <property type="evidence" value="ECO:0007669"/>
    <property type="project" value="InterPro"/>
</dbReference>
<dbReference type="EMBL" id="LFZN01000008">
    <property type="protein sequence ID" value="KXT06070.1"/>
    <property type="molecule type" value="Genomic_DNA"/>
</dbReference>
<dbReference type="STRING" id="321146.A0A139HUC5"/>
<dbReference type="PROSITE" id="PS00485">
    <property type="entry name" value="A_DEAMINASE"/>
    <property type="match status" value="1"/>
</dbReference>
<evidence type="ECO:0000259" key="7">
    <source>
        <dbReference type="Pfam" id="PF00962"/>
    </source>
</evidence>
<gene>
    <name evidence="8" type="ORF">AC578_1405</name>
</gene>
<dbReference type="InterPro" id="IPR006330">
    <property type="entry name" value="Ado/ade_deaminase"/>
</dbReference>
<accession>A0A139HUC5</accession>
<protein>
    <recommendedName>
        <fullName evidence="3">Adenosine deaminase</fullName>
    </recommendedName>
</protein>
<keyword evidence="9" id="KW-1185">Reference proteome</keyword>
<dbReference type="OrthoDB" id="5365701at2759"/>
<keyword evidence="4" id="KW-0479">Metal-binding</keyword>
<proteinExistence type="inferred from homology"/>
<comment type="cofactor">
    <cofactor evidence="1">
        <name>Zn(2+)</name>
        <dbReference type="ChEBI" id="CHEBI:29105"/>
    </cofactor>
</comment>
<evidence type="ECO:0000313" key="8">
    <source>
        <dbReference type="EMBL" id="KXT06070.1"/>
    </source>
</evidence>
<sequence>MANVANALPITNRLKLRESLKTTSDSFLLNLPKIELHVHIEGCLTPELKWKFSQRNKTPILNARTGEKFKTLEQLQNSHNNNNNNEEKMMTNAEETLTFFEMYTSGFAILETQRDYYDLAMEYFTKASAQKIVYAEIFFDAQGHKGKGKGKEMMEGFREASIEAAKKEGLNVKSSWILCFLRDESPEAAMECYETFALGEYRDMVLGVGLDSNEEGRAPNLFRGVFERARRDGFRVTCHCDVGKAYPVEHVRQVVEDIEADRIDHGLNVVEDERLMGVMREKGLGMTICPWSYIRHQPFEQVFERIRVLIDNGLKISIGSDDPAFMEDAGILENLRVLKKYCKLTNEDMVQLSKGAVEISWAPPDLKKELLGQLDKVAIAP</sequence>
<dbReference type="Pfam" id="PF00962">
    <property type="entry name" value="A_deaminase"/>
    <property type="match status" value="1"/>
</dbReference>
<dbReference type="Proteomes" id="UP000070133">
    <property type="component" value="Unassembled WGS sequence"/>
</dbReference>
<dbReference type="SUPFAM" id="SSF51556">
    <property type="entry name" value="Metallo-dependent hydrolases"/>
    <property type="match status" value="1"/>
</dbReference>
<dbReference type="InterPro" id="IPR032466">
    <property type="entry name" value="Metal_Hydrolase"/>
</dbReference>
<evidence type="ECO:0000256" key="4">
    <source>
        <dbReference type="ARBA" id="ARBA00022723"/>
    </source>
</evidence>
<dbReference type="AlphaFoldDB" id="A0A139HUC5"/>
<dbReference type="InterPro" id="IPR001365">
    <property type="entry name" value="A_deaminase_dom"/>
</dbReference>
<dbReference type="InterPro" id="IPR006650">
    <property type="entry name" value="A/AMP_deam_AS"/>
</dbReference>
<comment type="similarity">
    <text evidence="2">Belongs to the metallo-dependent hydrolases superfamily. Adenosine and AMP deaminases family.</text>
</comment>
<organism evidence="8 9">
    <name type="scientific">Pseudocercospora eumusae</name>
    <dbReference type="NCBI Taxonomy" id="321146"/>
    <lineage>
        <taxon>Eukaryota</taxon>
        <taxon>Fungi</taxon>
        <taxon>Dikarya</taxon>
        <taxon>Ascomycota</taxon>
        <taxon>Pezizomycotina</taxon>
        <taxon>Dothideomycetes</taxon>
        <taxon>Dothideomycetidae</taxon>
        <taxon>Mycosphaerellales</taxon>
        <taxon>Mycosphaerellaceae</taxon>
        <taxon>Pseudocercospora</taxon>
    </lineage>
</organism>
<dbReference type="PANTHER" id="PTHR43114:SF7">
    <property type="entry name" value="ADENOSINE DEAMINASE DOMAIN-CONTAINING PROTEIN"/>
    <property type="match status" value="1"/>
</dbReference>
<feature type="domain" description="Adenosine deaminase" evidence="7">
    <location>
        <begin position="32"/>
        <end position="376"/>
    </location>
</feature>
<reference evidence="8 9" key="1">
    <citation type="submission" date="2015-07" db="EMBL/GenBank/DDBJ databases">
        <title>Comparative genomics of the Sigatoka disease complex on banana suggests a link between parallel evolutionary changes in Pseudocercospora fijiensis and Pseudocercospora eumusae and increased virulence on the banana host.</title>
        <authorList>
            <person name="Chang T.-C."/>
            <person name="Salvucci A."/>
            <person name="Crous P.W."/>
            <person name="Stergiopoulos I."/>
        </authorList>
    </citation>
    <scope>NUCLEOTIDE SEQUENCE [LARGE SCALE GENOMIC DNA]</scope>
    <source>
        <strain evidence="8 9">CBS 114824</strain>
    </source>
</reference>
<dbReference type="GO" id="GO:0005829">
    <property type="term" value="C:cytosol"/>
    <property type="evidence" value="ECO:0007669"/>
    <property type="project" value="TreeGrafter"/>
</dbReference>
<dbReference type="PANTHER" id="PTHR43114">
    <property type="entry name" value="ADENINE DEAMINASE"/>
    <property type="match status" value="1"/>
</dbReference>
<evidence type="ECO:0000256" key="6">
    <source>
        <dbReference type="ARBA" id="ARBA00022833"/>
    </source>
</evidence>
<keyword evidence="5" id="KW-0378">Hydrolase</keyword>
<dbReference type="GO" id="GO:0006146">
    <property type="term" value="P:adenine catabolic process"/>
    <property type="evidence" value="ECO:0007669"/>
    <property type="project" value="TreeGrafter"/>
</dbReference>
<dbReference type="GO" id="GO:0000034">
    <property type="term" value="F:adenine deaminase activity"/>
    <property type="evidence" value="ECO:0007669"/>
    <property type="project" value="TreeGrafter"/>
</dbReference>
<dbReference type="GO" id="GO:0046872">
    <property type="term" value="F:metal ion binding"/>
    <property type="evidence" value="ECO:0007669"/>
    <property type="project" value="UniProtKB-KW"/>
</dbReference>
<keyword evidence="6" id="KW-0862">Zinc</keyword>
<dbReference type="NCBIfam" id="TIGR01430">
    <property type="entry name" value="aden_deam"/>
    <property type="match status" value="1"/>
</dbReference>
<evidence type="ECO:0000256" key="5">
    <source>
        <dbReference type="ARBA" id="ARBA00022801"/>
    </source>
</evidence>
<evidence type="ECO:0000313" key="9">
    <source>
        <dbReference type="Proteomes" id="UP000070133"/>
    </source>
</evidence>
<evidence type="ECO:0000256" key="2">
    <source>
        <dbReference type="ARBA" id="ARBA00006676"/>
    </source>
</evidence>
<dbReference type="GO" id="GO:0043103">
    <property type="term" value="P:hypoxanthine salvage"/>
    <property type="evidence" value="ECO:0007669"/>
    <property type="project" value="TreeGrafter"/>
</dbReference>
<dbReference type="Gene3D" id="3.20.20.140">
    <property type="entry name" value="Metal-dependent hydrolases"/>
    <property type="match status" value="1"/>
</dbReference>